<evidence type="ECO:0000256" key="1">
    <source>
        <dbReference type="ARBA" id="ARBA00004137"/>
    </source>
</evidence>
<keyword evidence="3" id="KW-0813">Transport</keyword>
<comment type="similarity">
    <text evidence="2">Belongs to the UQCRH/QCR6 family.</text>
</comment>
<accession>A0AAV8T9Y1</accession>
<dbReference type="GO" id="GO:0006122">
    <property type="term" value="P:mitochondrial electron transport, ubiquinol to cytochrome c"/>
    <property type="evidence" value="ECO:0007669"/>
    <property type="project" value="InterPro"/>
</dbReference>
<dbReference type="InterPro" id="IPR003422">
    <property type="entry name" value="Cyt_b-c1_6"/>
</dbReference>
<keyword evidence="14" id="KW-1185">Reference proteome</keyword>
<dbReference type="Proteomes" id="UP001159364">
    <property type="component" value="Linkage Group LG06"/>
</dbReference>
<sequence length="147" mass="17058">MLWSILMTEITESPPKFQQVFYNSRSENRYSSALSFRSVNISFSGKLLFGTDWIDILSFIQYIFCIMRFACLCDAFRYRADEELLDQKKVLEDSCKPNCVKSLIEYEACVKRVEGDRSGSKHCTGQYFDYLACVDKCVAPKLFSKLK</sequence>
<keyword evidence="5" id="KW-0999">Mitochondrion inner membrane</keyword>
<name>A0AAV8T9Y1_9ROSI</name>
<feature type="domain" description="Ubiquinol-cytochrome C reductase hinge" evidence="12">
    <location>
        <begin position="86"/>
        <end position="147"/>
    </location>
</feature>
<reference evidence="13 14" key="1">
    <citation type="submission" date="2021-09" db="EMBL/GenBank/DDBJ databases">
        <title>Genomic insights and catalytic innovation underlie evolution of tropane alkaloids biosynthesis.</title>
        <authorList>
            <person name="Wang Y.-J."/>
            <person name="Tian T."/>
            <person name="Huang J.-P."/>
            <person name="Huang S.-X."/>
        </authorList>
    </citation>
    <scope>NUCLEOTIDE SEQUENCE [LARGE SCALE GENOMIC DNA]</scope>
    <source>
        <strain evidence="13">KIB-2018</strain>
        <tissue evidence="13">Leaf</tissue>
    </source>
</reference>
<evidence type="ECO:0000256" key="11">
    <source>
        <dbReference type="ARBA" id="ARBA00076110"/>
    </source>
</evidence>
<evidence type="ECO:0000256" key="7">
    <source>
        <dbReference type="ARBA" id="ARBA00023128"/>
    </source>
</evidence>
<gene>
    <name evidence="13" type="ORF">K2173_023112</name>
</gene>
<comment type="subcellular location">
    <subcellularLocation>
        <location evidence="1">Mitochondrion inner membrane</location>
        <topology evidence="1">Peripheral membrane protein</topology>
        <orientation evidence="1">Intermembrane side</orientation>
    </subcellularLocation>
</comment>
<proteinExistence type="inferred from homology"/>
<evidence type="ECO:0000313" key="13">
    <source>
        <dbReference type="EMBL" id="KAJ8762983.1"/>
    </source>
</evidence>
<keyword evidence="9" id="KW-1015">Disulfide bond</keyword>
<dbReference type="EMBL" id="JAIWQS010000006">
    <property type="protein sequence ID" value="KAJ8762983.1"/>
    <property type="molecule type" value="Genomic_DNA"/>
</dbReference>
<evidence type="ECO:0000259" key="12">
    <source>
        <dbReference type="Pfam" id="PF02320"/>
    </source>
</evidence>
<dbReference type="Gene3D" id="1.10.287.20">
    <property type="entry name" value="Ubiquinol-cytochrome C reductase hinge domain"/>
    <property type="match status" value="1"/>
</dbReference>
<dbReference type="GO" id="GO:0005743">
    <property type="term" value="C:mitochondrial inner membrane"/>
    <property type="evidence" value="ECO:0007669"/>
    <property type="project" value="UniProtKB-SubCell"/>
</dbReference>
<evidence type="ECO:0000256" key="6">
    <source>
        <dbReference type="ARBA" id="ARBA00022982"/>
    </source>
</evidence>
<keyword evidence="4" id="KW-0679">Respiratory chain</keyword>
<dbReference type="SUPFAM" id="SSF81531">
    <property type="entry name" value="Non-heme 11 kDa protein of cytochrome bc1 complex (Ubiquinol-cytochrome c reductase)"/>
    <property type="match status" value="1"/>
</dbReference>
<evidence type="ECO:0000313" key="14">
    <source>
        <dbReference type="Proteomes" id="UP001159364"/>
    </source>
</evidence>
<dbReference type="InterPro" id="IPR036811">
    <property type="entry name" value="Ubol_cytC_Rdtase_hinge_dom_sf"/>
</dbReference>
<dbReference type="PANTHER" id="PTHR15336">
    <property type="entry name" value="UBIQUINOL-CYTOCHROME C REDUCTASE COMPLEX 7.8 KDA PROTEIN"/>
    <property type="match status" value="1"/>
</dbReference>
<dbReference type="InterPro" id="IPR023184">
    <property type="entry name" value="Ubol_cytC_Rdtase_hinge_dom"/>
</dbReference>
<dbReference type="PANTHER" id="PTHR15336:SF13">
    <property type="entry name" value="UBIQUINOL-CYTOCHROME C REDUCTASE HINGE DOMAIN-CONTAINING PROTEIN"/>
    <property type="match status" value="1"/>
</dbReference>
<dbReference type="AlphaFoldDB" id="A0AAV8T9Y1"/>
<dbReference type="Pfam" id="PF02320">
    <property type="entry name" value="UCR_hinge"/>
    <property type="match status" value="1"/>
</dbReference>
<evidence type="ECO:0000256" key="8">
    <source>
        <dbReference type="ARBA" id="ARBA00023136"/>
    </source>
</evidence>
<evidence type="ECO:0000256" key="2">
    <source>
        <dbReference type="ARBA" id="ARBA00006498"/>
    </source>
</evidence>
<keyword evidence="7" id="KW-0496">Mitochondrion</keyword>
<protein>
    <recommendedName>
        <fullName evidence="11">Complex III subunit VI</fullName>
    </recommendedName>
    <alternativeName>
        <fullName evidence="10">Mitochondrial hinge protein</fullName>
    </alternativeName>
</protein>
<keyword evidence="8" id="KW-0472">Membrane</keyword>
<dbReference type="FunFam" id="1.10.287.20:FF:000001">
    <property type="entry name" value="Cytochrome b-c1 complex subunit 6"/>
    <property type="match status" value="1"/>
</dbReference>
<organism evidence="13 14">
    <name type="scientific">Erythroxylum novogranatense</name>
    <dbReference type="NCBI Taxonomy" id="1862640"/>
    <lineage>
        <taxon>Eukaryota</taxon>
        <taxon>Viridiplantae</taxon>
        <taxon>Streptophyta</taxon>
        <taxon>Embryophyta</taxon>
        <taxon>Tracheophyta</taxon>
        <taxon>Spermatophyta</taxon>
        <taxon>Magnoliopsida</taxon>
        <taxon>eudicotyledons</taxon>
        <taxon>Gunneridae</taxon>
        <taxon>Pentapetalae</taxon>
        <taxon>rosids</taxon>
        <taxon>fabids</taxon>
        <taxon>Malpighiales</taxon>
        <taxon>Erythroxylaceae</taxon>
        <taxon>Erythroxylum</taxon>
    </lineage>
</organism>
<keyword evidence="6" id="KW-0249">Electron transport</keyword>
<comment type="caution">
    <text evidence="13">The sequence shown here is derived from an EMBL/GenBank/DDBJ whole genome shotgun (WGS) entry which is preliminary data.</text>
</comment>
<evidence type="ECO:0000256" key="9">
    <source>
        <dbReference type="ARBA" id="ARBA00023157"/>
    </source>
</evidence>
<evidence type="ECO:0000256" key="10">
    <source>
        <dbReference type="ARBA" id="ARBA00044364"/>
    </source>
</evidence>
<evidence type="ECO:0000256" key="4">
    <source>
        <dbReference type="ARBA" id="ARBA00022660"/>
    </source>
</evidence>
<evidence type="ECO:0000256" key="5">
    <source>
        <dbReference type="ARBA" id="ARBA00022792"/>
    </source>
</evidence>
<evidence type="ECO:0000256" key="3">
    <source>
        <dbReference type="ARBA" id="ARBA00022448"/>
    </source>
</evidence>